<dbReference type="Pfam" id="PF00158">
    <property type="entry name" value="Sigma54_activat"/>
    <property type="match status" value="1"/>
</dbReference>
<dbReference type="PRINTS" id="PR01590">
    <property type="entry name" value="HTHFIS"/>
</dbReference>
<dbReference type="FunFam" id="3.40.50.300:FF:000006">
    <property type="entry name" value="DNA-binding transcriptional regulator NtrC"/>
    <property type="match status" value="1"/>
</dbReference>
<dbReference type="CDD" id="cd00009">
    <property type="entry name" value="AAA"/>
    <property type="match status" value="1"/>
</dbReference>
<feature type="domain" description="Response regulatory" evidence="9">
    <location>
        <begin position="5"/>
        <end position="122"/>
    </location>
</feature>
<reference evidence="10 11" key="1">
    <citation type="submission" date="2017-06" db="EMBL/GenBank/DDBJ databases">
        <authorList>
            <person name="Kim H.J."/>
            <person name="Triplett B.A."/>
        </authorList>
    </citation>
    <scope>NUCLEOTIDE SEQUENCE [LARGE SCALE GENOMIC DNA]</scope>
    <source>
        <strain evidence="10 11">DSM 13116</strain>
    </source>
</reference>
<dbReference type="GO" id="GO:0043565">
    <property type="term" value="F:sequence-specific DNA binding"/>
    <property type="evidence" value="ECO:0007669"/>
    <property type="project" value="InterPro"/>
</dbReference>
<dbReference type="Gene3D" id="3.40.50.2300">
    <property type="match status" value="1"/>
</dbReference>
<accession>A0A239BPZ3</accession>
<keyword evidence="3" id="KW-0805">Transcription regulation</keyword>
<keyword evidence="1" id="KW-0547">Nucleotide-binding</keyword>
<dbReference type="InterPro" id="IPR011006">
    <property type="entry name" value="CheY-like_superfamily"/>
</dbReference>
<dbReference type="PROSITE" id="PS50110">
    <property type="entry name" value="RESPONSE_REGULATORY"/>
    <property type="match status" value="1"/>
</dbReference>
<evidence type="ECO:0000259" key="8">
    <source>
        <dbReference type="PROSITE" id="PS50045"/>
    </source>
</evidence>
<keyword evidence="5" id="KW-0010">Activator</keyword>
<dbReference type="PANTHER" id="PTHR32071">
    <property type="entry name" value="TRANSCRIPTIONAL REGULATORY PROTEIN"/>
    <property type="match status" value="1"/>
</dbReference>
<dbReference type="GO" id="GO:0006355">
    <property type="term" value="P:regulation of DNA-templated transcription"/>
    <property type="evidence" value="ECO:0007669"/>
    <property type="project" value="InterPro"/>
</dbReference>
<dbReference type="EMBL" id="FZOC01000006">
    <property type="protein sequence ID" value="SNS10145.1"/>
    <property type="molecule type" value="Genomic_DNA"/>
</dbReference>
<dbReference type="Gene3D" id="1.10.10.60">
    <property type="entry name" value="Homeodomain-like"/>
    <property type="match status" value="1"/>
</dbReference>
<dbReference type="Gene3D" id="1.10.8.60">
    <property type="match status" value="1"/>
</dbReference>
<dbReference type="FunFam" id="1.10.8.60:FF:000014">
    <property type="entry name" value="DNA-binding transcriptional regulator NtrC"/>
    <property type="match status" value="1"/>
</dbReference>
<dbReference type="PROSITE" id="PS00675">
    <property type="entry name" value="SIGMA54_INTERACT_1"/>
    <property type="match status" value="1"/>
</dbReference>
<dbReference type="SMART" id="SM00448">
    <property type="entry name" value="REC"/>
    <property type="match status" value="1"/>
</dbReference>
<dbReference type="InterPro" id="IPR025662">
    <property type="entry name" value="Sigma_54_int_dom_ATP-bd_1"/>
</dbReference>
<dbReference type="PANTHER" id="PTHR32071:SF119">
    <property type="entry name" value="SIGMA L-DEPENDENT TRANSCRIPTIONAL REGULATOR YPLP-RELATED"/>
    <property type="match status" value="1"/>
</dbReference>
<dbReference type="GO" id="GO:0005524">
    <property type="term" value="F:ATP binding"/>
    <property type="evidence" value="ECO:0007669"/>
    <property type="project" value="UniProtKB-KW"/>
</dbReference>
<evidence type="ECO:0000256" key="1">
    <source>
        <dbReference type="ARBA" id="ARBA00022741"/>
    </source>
</evidence>
<dbReference type="Proteomes" id="UP000198324">
    <property type="component" value="Unassembled WGS sequence"/>
</dbReference>
<keyword evidence="4 10" id="KW-0238">DNA-binding</keyword>
<dbReference type="PROSITE" id="PS00676">
    <property type="entry name" value="SIGMA54_INTERACT_2"/>
    <property type="match status" value="1"/>
</dbReference>
<dbReference type="InterPro" id="IPR025944">
    <property type="entry name" value="Sigma_54_int_dom_CS"/>
</dbReference>
<evidence type="ECO:0000256" key="7">
    <source>
        <dbReference type="PROSITE-ProRule" id="PRU00169"/>
    </source>
</evidence>
<keyword evidence="2" id="KW-0067">ATP-binding</keyword>
<keyword evidence="11" id="KW-1185">Reference proteome</keyword>
<feature type="domain" description="Sigma-54 factor interaction" evidence="8">
    <location>
        <begin position="147"/>
        <end position="376"/>
    </location>
</feature>
<sequence length="453" mass="49656">MNAGRVLVVDDEEIARENLAHALARAGYEAQAVGDARTALAELARKPYELLLTDLKLGDRSDADGIGLMERARKLHPALEVVVMTGYATIPGAVDAMNRGAFSYLAKPLNLDEVRALAAKAIEKSRLRQEVQELRQRLRDRNAPPLLVGKSPAMAALLKTIARVAPTASTVLLLGETGTGKELVARTVHQQSQRAARRFLAVNCGAFSEELLAGELFGHEKGAYTGATERKAGLFEAADGGTLFLDEVGEMTPAMQVRLLRVLQERKLMRVGGTADIPVDVRVIAATNKDLAVEAEAGTFRLDLFYRLNVITLRLPALGERREDIPLLSRHFLVKYSDALGREVRELSPEALALLLAYPFPGNIRELENLMERAVVLCDGGVVEPAHLPPDLRQGQSQLRTTRHGGLATLEENERQHMLWVLEQCEGNKTRAAEVLGIDRASLWRKLKRAGLS</sequence>
<dbReference type="RefSeq" id="WP_089274943.1">
    <property type="nucleotide sequence ID" value="NZ_FZOC01000006.1"/>
</dbReference>
<dbReference type="Pfam" id="PF02954">
    <property type="entry name" value="HTH_8"/>
    <property type="match status" value="1"/>
</dbReference>
<dbReference type="Gene3D" id="3.40.50.300">
    <property type="entry name" value="P-loop containing nucleotide triphosphate hydrolases"/>
    <property type="match status" value="1"/>
</dbReference>
<dbReference type="InterPro" id="IPR025943">
    <property type="entry name" value="Sigma_54_int_dom_ATP-bd_2"/>
</dbReference>
<evidence type="ECO:0000256" key="4">
    <source>
        <dbReference type="ARBA" id="ARBA00023125"/>
    </source>
</evidence>
<name>A0A239BPZ3_9BACT</name>
<dbReference type="InterPro" id="IPR002197">
    <property type="entry name" value="HTH_Fis"/>
</dbReference>
<proteinExistence type="predicted"/>
<dbReference type="SUPFAM" id="SSF52172">
    <property type="entry name" value="CheY-like"/>
    <property type="match status" value="1"/>
</dbReference>
<dbReference type="PROSITE" id="PS00688">
    <property type="entry name" value="SIGMA54_INTERACT_3"/>
    <property type="match status" value="1"/>
</dbReference>
<evidence type="ECO:0000256" key="3">
    <source>
        <dbReference type="ARBA" id="ARBA00023015"/>
    </source>
</evidence>
<keyword evidence="7" id="KW-0597">Phosphoprotein</keyword>
<gene>
    <name evidence="10" type="ORF">SAMN04488503_2739</name>
</gene>
<dbReference type="InterPro" id="IPR058031">
    <property type="entry name" value="AAA_lid_NorR"/>
</dbReference>
<dbReference type="InterPro" id="IPR003593">
    <property type="entry name" value="AAA+_ATPase"/>
</dbReference>
<dbReference type="InterPro" id="IPR009057">
    <property type="entry name" value="Homeodomain-like_sf"/>
</dbReference>
<keyword evidence="6" id="KW-0804">Transcription</keyword>
<organism evidence="10 11">
    <name type="scientific">Humidesulfovibrio mexicanus</name>
    <dbReference type="NCBI Taxonomy" id="147047"/>
    <lineage>
        <taxon>Bacteria</taxon>
        <taxon>Pseudomonadati</taxon>
        <taxon>Thermodesulfobacteriota</taxon>
        <taxon>Desulfovibrionia</taxon>
        <taxon>Desulfovibrionales</taxon>
        <taxon>Desulfovibrionaceae</taxon>
        <taxon>Humidesulfovibrio</taxon>
    </lineage>
</organism>
<dbReference type="InterPro" id="IPR002078">
    <property type="entry name" value="Sigma_54_int"/>
</dbReference>
<evidence type="ECO:0000259" key="9">
    <source>
        <dbReference type="PROSITE" id="PS50110"/>
    </source>
</evidence>
<evidence type="ECO:0000256" key="5">
    <source>
        <dbReference type="ARBA" id="ARBA00023159"/>
    </source>
</evidence>
<dbReference type="InterPro" id="IPR027417">
    <property type="entry name" value="P-loop_NTPase"/>
</dbReference>
<dbReference type="SUPFAM" id="SSF46689">
    <property type="entry name" value="Homeodomain-like"/>
    <property type="match status" value="1"/>
</dbReference>
<evidence type="ECO:0000313" key="10">
    <source>
        <dbReference type="EMBL" id="SNS10145.1"/>
    </source>
</evidence>
<dbReference type="SMART" id="SM00382">
    <property type="entry name" value="AAA"/>
    <property type="match status" value="1"/>
</dbReference>
<dbReference type="Pfam" id="PF00072">
    <property type="entry name" value="Response_reg"/>
    <property type="match status" value="1"/>
</dbReference>
<feature type="modified residue" description="4-aspartylphosphate" evidence="7">
    <location>
        <position position="54"/>
    </location>
</feature>
<dbReference type="Pfam" id="PF25601">
    <property type="entry name" value="AAA_lid_14"/>
    <property type="match status" value="1"/>
</dbReference>
<evidence type="ECO:0000256" key="6">
    <source>
        <dbReference type="ARBA" id="ARBA00023163"/>
    </source>
</evidence>
<evidence type="ECO:0000256" key="2">
    <source>
        <dbReference type="ARBA" id="ARBA00022840"/>
    </source>
</evidence>
<protein>
    <submittedName>
        <fullName evidence="10">DNA-binding transcriptional response regulator, NtrC family, contains REC, AAA-type ATPase, and a Fis-type DNA-binding domains</fullName>
    </submittedName>
</protein>
<dbReference type="InterPro" id="IPR001789">
    <property type="entry name" value="Sig_transdc_resp-reg_receiver"/>
</dbReference>
<dbReference type="AlphaFoldDB" id="A0A239BPZ3"/>
<dbReference type="GO" id="GO:0000160">
    <property type="term" value="P:phosphorelay signal transduction system"/>
    <property type="evidence" value="ECO:0007669"/>
    <property type="project" value="InterPro"/>
</dbReference>
<dbReference type="OrthoDB" id="9763792at2"/>
<dbReference type="SUPFAM" id="SSF52540">
    <property type="entry name" value="P-loop containing nucleoside triphosphate hydrolases"/>
    <property type="match status" value="1"/>
</dbReference>
<evidence type="ECO:0000313" key="11">
    <source>
        <dbReference type="Proteomes" id="UP000198324"/>
    </source>
</evidence>
<dbReference type="PROSITE" id="PS50045">
    <property type="entry name" value="SIGMA54_INTERACT_4"/>
    <property type="match status" value="1"/>
</dbReference>